<dbReference type="PANTHER" id="PTHR45875:SF1">
    <property type="entry name" value="METHYLTRANSFERASE N6AMT1"/>
    <property type="match status" value="1"/>
</dbReference>
<dbReference type="PROSITE" id="PS00092">
    <property type="entry name" value="N6_MTASE"/>
    <property type="match status" value="1"/>
</dbReference>
<keyword evidence="3" id="KW-0489">Methyltransferase</keyword>
<keyword evidence="6" id="KW-0539">Nucleus</keyword>
<dbReference type="InterPro" id="IPR004557">
    <property type="entry name" value="PrmC-related"/>
</dbReference>
<gene>
    <name evidence="9" type="ORF">SELMODRAFT_79357</name>
</gene>
<protein>
    <recommendedName>
        <fullName evidence="8">Methyltransferase small domain-containing protein</fullName>
    </recommendedName>
</protein>
<evidence type="ECO:0000256" key="5">
    <source>
        <dbReference type="ARBA" id="ARBA00022691"/>
    </source>
</evidence>
<evidence type="ECO:0000256" key="6">
    <source>
        <dbReference type="ARBA" id="ARBA00023242"/>
    </source>
</evidence>
<dbReference type="HOGENOM" id="CLU_018398_6_0_1"/>
<evidence type="ECO:0000256" key="2">
    <source>
        <dbReference type="ARBA" id="ARBA00006149"/>
    </source>
</evidence>
<dbReference type="GO" id="GO:0005634">
    <property type="term" value="C:nucleus"/>
    <property type="evidence" value="ECO:0007669"/>
    <property type="project" value="UniProtKB-SubCell"/>
</dbReference>
<evidence type="ECO:0000313" key="9">
    <source>
        <dbReference type="EMBL" id="EFJ35537.1"/>
    </source>
</evidence>
<accession>D8QY26</accession>
<organism evidence="10">
    <name type="scientific">Selaginella moellendorffii</name>
    <name type="common">Spikemoss</name>
    <dbReference type="NCBI Taxonomy" id="88036"/>
    <lineage>
        <taxon>Eukaryota</taxon>
        <taxon>Viridiplantae</taxon>
        <taxon>Streptophyta</taxon>
        <taxon>Embryophyta</taxon>
        <taxon>Tracheophyta</taxon>
        <taxon>Lycopodiopsida</taxon>
        <taxon>Selaginellales</taxon>
        <taxon>Selaginellaceae</taxon>
        <taxon>Selaginella</taxon>
    </lineage>
</organism>
<dbReference type="FunFam" id="3.40.50.150:FF:000077">
    <property type="entry name" value="HemK methyltransferase family member 2"/>
    <property type="match status" value="1"/>
</dbReference>
<comment type="subcellular location">
    <subcellularLocation>
        <location evidence="1">Nucleus</location>
    </subcellularLocation>
</comment>
<dbReference type="Gene3D" id="3.40.50.150">
    <property type="entry name" value="Vaccinia Virus protein VP39"/>
    <property type="match status" value="1"/>
</dbReference>
<evidence type="ECO:0000259" key="8">
    <source>
        <dbReference type="Pfam" id="PF05175"/>
    </source>
</evidence>
<feature type="region of interest" description="Disordered" evidence="7">
    <location>
        <begin position="213"/>
        <end position="244"/>
    </location>
</feature>
<dbReference type="STRING" id="88036.D8QY26"/>
<dbReference type="KEGG" id="smo:SELMODRAFT_79357"/>
<dbReference type="GO" id="GO:0003676">
    <property type="term" value="F:nucleic acid binding"/>
    <property type="evidence" value="ECO:0007669"/>
    <property type="project" value="InterPro"/>
</dbReference>
<reference evidence="9 10" key="1">
    <citation type="journal article" date="2011" name="Science">
        <title>The Selaginella genome identifies genetic changes associated with the evolution of vascular plants.</title>
        <authorList>
            <person name="Banks J.A."/>
            <person name="Nishiyama T."/>
            <person name="Hasebe M."/>
            <person name="Bowman J.L."/>
            <person name="Gribskov M."/>
            <person name="dePamphilis C."/>
            <person name="Albert V.A."/>
            <person name="Aono N."/>
            <person name="Aoyama T."/>
            <person name="Ambrose B.A."/>
            <person name="Ashton N.W."/>
            <person name="Axtell M.J."/>
            <person name="Barker E."/>
            <person name="Barker M.S."/>
            <person name="Bennetzen J.L."/>
            <person name="Bonawitz N.D."/>
            <person name="Chapple C."/>
            <person name="Cheng C."/>
            <person name="Correa L.G."/>
            <person name="Dacre M."/>
            <person name="DeBarry J."/>
            <person name="Dreyer I."/>
            <person name="Elias M."/>
            <person name="Engstrom E.M."/>
            <person name="Estelle M."/>
            <person name="Feng L."/>
            <person name="Finet C."/>
            <person name="Floyd S.K."/>
            <person name="Frommer W.B."/>
            <person name="Fujita T."/>
            <person name="Gramzow L."/>
            <person name="Gutensohn M."/>
            <person name="Harholt J."/>
            <person name="Hattori M."/>
            <person name="Heyl A."/>
            <person name="Hirai T."/>
            <person name="Hiwatashi Y."/>
            <person name="Ishikawa M."/>
            <person name="Iwata M."/>
            <person name="Karol K.G."/>
            <person name="Koehler B."/>
            <person name="Kolukisaoglu U."/>
            <person name="Kubo M."/>
            <person name="Kurata T."/>
            <person name="Lalonde S."/>
            <person name="Li K."/>
            <person name="Li Y."/>
            <person name="Litt A."/>
            <person name="Lyons E."/>
            <person name="Manning G."/>
            <person name="Maruyama T."/>
            <person name="Michael T.P."/>
            <person name="Mikami K."/>
            <person name="Miyazaki S."/>
            <person name="Morinaga S."/>
            <person name="Murata T."/>
            <person name="Mueller-Roeber B."/>
            <person name="Nelson D.R."/>
            <person name="Obara M."/>
            <person name="Oguri Y."/>
            <person name="Olmstead R.G."/>
            <person name="Onodera N."/>
            <person name="Petersen B.L."/>
            <person name="Pils B."/>
            <person name="Prigge M."/>
            <person name="Rensing S.A."/>
            <person name="Riano-Pachon D.M."/>
            <person name="Roberts A.W."/>
            <person name="Sato Y."/>
            <person name="Scheller H.V."/>
            <person name="Schulz B."/>
            <person name="Schulz C."/>
            <person name="Shakirov E.V."/>
            <person name="Shibagaki N."/>
            <person name="Shinohara N."/>
            <person name="Shippen D.E."/>
            <person name="Soerensen I."/>
            <person name="Sotooka R."/>
            <person name="Sugimoto N."/>
            <person name="Sugita M."/>
            <person name="Sumikawa N."/>
            <person name="Tanurdzic M."/>
            <person name="Theissen G."/>
            <person name="Ulvskov P."/>
            <person name="Wakazuki S."/>
            <person name="Weng J.K."/>
            <person name="Willats W.W."/>
            <person name="Wipf D."/>
            <person name="Wolf P.G."/>
            <person name="Yang L."/>
            <person name="Zimmer A.D."/>
            <person name="Zhu Q."/>
            <person name="Mitros T."/>
            <person name="Hellsten U."/>
            <person name="Loque D."/>
            <person name="Otillar R."/>
            <person name="Salamov A."/>
            <person name="Schmutz J."/>
            <person name="Shapiro H."/>
            <person name="Lindquist E."/>
            <person name="Lucas S."/>
            <person name="Rokhsar D."/>
            <person name="Grigoriev I.V."/>
        </authorList>
    </citation>
    <scope>NUCLEOTIDE SEQUENCE [LARGE SCALE GENOMIC DNA]</scope>
</reference>
<dbReference type="InterPro" id="IPR007848">
    <property type="entry name" value="Small_mtfrase_dom"/>
</dbReference>
<proteinExistence type="inferred from homology"/>
<feature type="non-terminal residue" evidence="9">
    <location>
        <position position="1"/>
    </location>
</feature>
<dbReference type="OrthoDB" id="406152at2759"/>
<dbReference type="InterPro" id="IPR029063">
    <property type="entry name" value="SAM-dependent_MTases_sf"/>
</dbReference>
<dbReference type="AlphaFoldDB" id="D8QY26"/>
<feature type="domain" description="Methyltransferase small" evidence="8">
    <location>
        <begin position="34"/>
        <end position="123"/>
    </location>
</feature>
<dbReference type="GO" id="GO:0032259">
    <property type="term" value="P:methylation"/>
    <property type="evidence" value="ECO:0007669"/>
    <property type="project" value="UniProtKB-KW"/>
</dbReference>
<dbReference type="EMBL" id="GL377568">
    <property type="protein sequence ID" value="EFJ35537.1"/>
    <property type="molecule type" value="Genomic_DNA"/>
</dbReference>
<keyword evidence="5" id="KW-0949">S-adenosyl-L-methionine</keyword>
<dbReference type="Pfam" id="PF05175">
    <property type="entry name" value="MTS"/>
    <property type="match status" value="1"/>
</dbReference>
<dbReference type="InterPro" id="IPR002052">
    <property type="entry name" value="DNA_methylase_N6_adenine_CS"/>
</dbReference>
<keyword evidence="4" id="KW-0808">Transferase</keyword>
<comment type="similarity">
    <text evidence="2">Belongs to the eukaryotic/archaeal PrmC-related family.</text>
</comment>
<evidence type="ECO:0000256" key="4">
    <source>
        <dbReference type="ARBA" id="ARBA00022679"/>
    </source>
</evidence>
<dbReference type="FunCoup" id="D8QY26">
    <property type="interactions" value="2828"/>
</dbReference>
<dbReference type="CDD" id="cd02440">
    <property type="entry name" value="AdoMet_MTases"/>
    <property type="match status" value="1"/>
</dbReference>
<dbReference type="PANTHER" id="PTHR45875">
    <property type="entry name" value="METHYLTRANSFERASE N6AMT1"/>
    <property type="match status" value="1"/>
</dbReference>
<dbReference type="OMA" id="DVNRNAC"/>
<dbReference type="Gramene" id="EFJ35537">
    <property type="protein sequence ID" value="EFJ35537"/>
    <property type="gene ID" value="SELMODRAFT_79357"/>
</dbReference>
<evidence type="ECO:0000313" key="10">
    <source>
        <dbReference type="Proteomes" id="UP000001514"/>
    </source>
</evidence>
<name>D8QY26_SELML</name>
<sequence length="262" mass="28086">KSADIRLVARHADVYEPCDDSFALVDALLADRSHLAELQPKLCMEIGCGSGYVISSLALMLRDEVESSQYVATDINQAATETTLETLKAHGVSADVVRTDLVSGLERRLAGSVDLLVFNPPYVPTPEDEVGAPGITGTWAGGDRGRVVIDRLLGVVDGIISSRGCFYLVTLTANNPGEICRIMQSKGFASRIAVQRHTEEESLHVLKFWRRNSQGSSSSSSSSSVVAAGSSSSSSPSMDSSTNFSSPLMCLPQKISRLAFWK</sequence>
<dbReference type="InParanoid" id="D8QY26"/>
<dbReference type="eggNOG" id="KOG3191">
    <property type="taxonomic scope" value="Eukaryota"/>
</dbReference>
<evidence type="ECO:0000256" key="1">
    <source>
        <dbReference type="ARBA" id="ARBA00004123"/>
    </source>
</evidence>
<dbReference type="NCBIfam" id="TIGR00537">
    <property type="entry name" value="hemK_rel_arch"/>
    <property type="match status" value="1"/>
</dbReference>
<dbReference type="Proteomes" id="UP000001514">
    <property type="component" value="Unassembled WGS sequence"/>
</dbReference>
<dbReference type="GO" id="GO:0008757">
    <property type="term" value="F:S-adenosylmethionine-dependent methyltransferase activity"/>
    <property type="evidence" value="ECO:0000318"/>
    <property type="project" value="GO_Central"/>
</dbReference>
<dbReference type="SUPFAM" id="SSF53335">
    <property type="entry name" value="S-adenosyl-L-methionine-dependent methyltransferases"/>
    <property type="match status" value="1"/>
</dbReference>
<dbReference type="GO" id="GO:0035657">
    <property type="term" value="C:eRF1 methyltransferase complex"/>
    <property type="evidence" value="ECO:0000318"/>
    <property type="project" value="GO_Central"/>
</dbReference>
<dbReference type="InterPro" id="IPR052190">
    <property type="entry name" value="Euk-Arch_PrmC-MTase"/>
</dbReference>
<dbReference type="GO" id="GO:0008276">
    <property type="term" value="F:protein methyltransferase activity"/>
    <property type="evidence" value="ECO:0000318"/>
    <property type="project" value="GO_Central"/>
</dbReference>
<evidence type="ECO:0000256" key="3">
    <source>
        <dbReference type="ARBA" id="ARBA00022603"/>
    </source>
</evidence>
<keyword evidence="10" id="KW-1185">Reference proteome</keyword>
<evidence type="ECO:0000256" key="7">
    <source>
        <dbReference type="SAM" id="MobiDB-lite"/>
    </source>
</evidence>